<feature type="transmembrane region" description="Helical" evidence="1">
    <location>
        <begin position="48"/>
        <end position="66"/>
    </location>
</feature>
<evidence type="ECO:0000313" key="2">
    <source>
        <dbReference type="EMBL" id="PYZ98770.1"/>
    </source>
</evidence>
<feature type="transmembrane region" description="Helical" evidence="1">
    <location>
        <begin position="21"/>
        <end position="42"/>
    </location>
</feature>
<keyword evidence="1" id="KW-0812">Transmembrane</keyword>
<dbReference type="RefSeq" id="WP_201745356.1">
    <property type="nucleotide sequence ID" value="NZ_PDOF01000001.1"/>
</dbReference>
<dbReference type="InterPro" id="IPR025418">
    <property type="entry name" value="YrhC-like"/>
</dbReference>
<evidence type="ECO:0000256" key="1">
    <source>
        <dbReference type="SAM" id="Phobius"/>
    </source>
</evidence>
<protein>
    <recommendedName>
        <fullName evidence="4">YrhC-like protein</fullName>
    </recommendedName>
</protein>
<dbReference type="EMBL" id="PDOF01000001">
    <property type="protein sequence ID" value="PYZ98770.1"/>
    <property type="molecule type" value="Genomic_DNA"/>
</dbReference>
<dbReference type="Proteomes" id="UP000248066">
    <property type="component" value="Unassembled WGS sequence"/>
</dbReference>
<reference evidence="2 3" key="1">
    <citation type="submission" date="2017-10" db="EMBL/GenBank/DDBJ databases">
        <title>Bacillus sp. nov., a halophilic bacterium isolated from a Yangshapao Lake.</title>
        <authorList>
            <person name="Wang H."/>
        </authorList>
    </citation>
    <scope>NUCLEOTIDE SEQUENCE [LARGE SCALE GENOMIC DNA]</scope>
    <source>
        <strain evidence="2 3">YSP-3</strain>
    </source>
</reference>
<comment type="caution">
    <text evidence="2">The sequence shown here is derived from an EMBL/GenBank/DDBJ whole genome shotgun (WGS) entry which is preliminary data.</text>
</comment>
<evidence type="ECO:0000313" key="3">
    <source>
        <dbReference type="Proteomes" id="UP000248066"/>
    </source>
</evidence>
<accession>A0A2W0HFQ5</accession>
<keyword evidence="3" id="KW-1185">Reference proteome</keyword>
<keyword evidence="1" id="KW-1133">Transmembrane helix</keyword>
<sequence>MADKQIKVLKDKVTDYKRYAFVLLSLSIFMFIGLLIPTEALATESQTLYVAMNMAVLVLAVVYHRIAMFNQKKLNEGEAS</sequence>
<gene>
    <name evidence="2" type="ORF">CR205_09415</name>
</gene>
<proteinExistence type="predicted"/>
<evidence type="ECO:0008006" key="4">
    <source>
        <dbReference type="Google" id="ProtNLM"/>
    </source>
</evidence>
<keyword evidence="1" id="KW-0472">Membrane</keyword>
<organism evidence="2 3">
    <name type="scientific">Alteribacter lacisalsi</name>
    <dbReference type="NCBI Taxonomy" id="2045244"/>
    <lineage>
        <taxon>Bacteria</taxon>
        <taxon>Bacillati</taxon>
        <taxon>Bacillota</taxon>
        <taxon>Bacilli</taxon>
        <taxon>Bacillales</taxon>
        <taxon>Bacillaceae</taxon>
        <taxon>Alteribacter</taxon>
    </lineage>
</organism>
<dbReference type="AlphaFoldDB" id="A0A2W0HFQ5"/>
<name>A0A2W0HFQ5_9BACI</name>
<dbReference type="Pfam" id="PF14143">
    <property type="entry name" value="YrhC"/>
    <property type="match status" value="1"/>
</dbReference>